<evidence type="ECO:0000313" key="2">
    <source>
        <dbReference type="EMBL" id="GAI00527.1"/>
    </source>
</evidence>
<organism evidence="2">
    <name type="scientific">marine sediment metagenome</name>
    <dbReference type="NCBI Taxonomy" id="412755"/>
    <lineage>
        <taxon>unclassified sequences</taxon>
        <taxon>metagenomes</taxon>
        <taxon>ecological metagenomes</taxon>
    </lineage>
</organism>
<comment type="caution">
    <text evidence="2">The sequence shown here is derived from an EMBL/GenBank/DDBJ whole genome shotgun (WGS) entry which is preliminary data.</text>
</comment>
<feature type="non-terminal residue" evidence="2">
    <location>
        <position position="1"/>
    </location>
</feature>
<sequence>GKRLVDLYSDTDKYGNLINMAQRILEFNFNDGHIRRSLGFGLYKTGMLREALNEFLIASRLDPKDTYSRFYTGRIYLEQGNYNAALKEINQAIKINPDFVELWIYLGFVAIDIKDFETAEYAFTEAAYHGGDLIQIYYLFGVTAEMQQRYNEAYLYYHKSLKVDPQSLSTLEALASLCDRIEKKDEAFRTFQKIIELDTTNSTALNYVGYTYAEQNDSLEYALQLINKALLIEKDNGYYIDSRGWVFYQMGKYDEALEELKNASAIVEDAVILEHLGDVYLKLNDSERAKEAYEKALEYDFENSVLKEKLQKLSE</sequence>
<dbReference type="EMBL" id="BARV01001826">
    <property type="protein sequence ID" value="GAI00527.1"/>
    <property type="molecule type" value="Genomic_DNA"/>
</dbReference>
<dbReference type="PANTHER" id="PTHR12558:SF13">
    <property type="entry name" value="CELL DIVISION CYCLE PROTEIN 27 HOMOLOG"/>
    <property type="match status" value="1"/>
</dbReference>
<gene>
    <name evidence="2" type="ORF">S06H3_05035</name>
</gene>
<dbReference type="Pfam" id="PF13181">
    <property type="entry name" value="TPR_8"/>
    <property type="match status" value="1"/>
</dbReference>
<dbReference type="PROSITE" id="PS50005">
    <property type="entry name" value="TPR"/>
    <property type="match status" value="3"/>
</dbReference>
<evidence type="ECO:0000259" key="1">
    <source>
        <dbReference type="Pfam" id="PF09976"/>
    </source>
</evidence>
<proteinExistence type="predicted"/>
<protein>
    <recommendedName>
        <fullName evidence="1">Ancillary SecYEG translocon subunit/Cell division coordinator CpoB TPR domain-containing protein</fullName>
    </recommendedName>
</protein>
<dbReference type="PANTHER" id="PTHR12558">
    <property type="entry name" value="CELL DIVISION CYCLE 16,23,27"/>
    <property type="match status" value="1"/>
</dbReference>
<dbReference type="InterPro" id="IPR019734">
    <property type="entry name" value="TPR_rpt"/>
</dbReference>
<dbReference type="Pfam" id="PF13414">
    <property type="entry name" value="TPR_11"/>
    <property type="match status" value="1"/>
</dbReference>
<dbReference type="Pfam" id="PF09976">
    <property type="entry name" value="TPR_21"/>
    <property type="match status" value="1"/>
</dbReference>
<dbReference type="SUPFAM" id="SSF48452">
    <property type="entry name" value="TPR-like"/>
    <property type="match status" value="2"/>
</dbReference>
<dbReference type="SMART" id="SM00028">
    <property type="entry name" value="TPR"/>
    <property type="match status" value="8"/>
</dbReference>
<dbReference type="AlphaFoldDB" id="X1K0K1"/>
<name>X1K0K1_9ZZZZ</name>
<dbReference type="Gene3D" id="1.25.40.10">
    <property type="entry name" value="Tetratricopeptide repeat domain"/>
    <property type="match status" value="2"/>
</dbReference>
<dbReference type="PROSITE" id="PS50293">
    <property type="entry name" value="TPR_REGION"/>
    <property type="match status" value="1"/>
</dbReference>
<feature type="domain" description="Ancillary SecYEG translocon subunit/Cell division coordinator CpoB TPR" evidence="1">
    <location>
        <begin position="246"/>
        <end position="314"/>
    </location>
</feature>
<dbReference type="InterPro" id="IPR011990">
    <property type="entry name" value="TPR-like_helical_dom_sf"/>
</dbReference>
<accession>X1K0K1</accession>
<dbReference type="InterPro" id="IPR018704">
    <property type="entry name" value="SecYEG/CpoB_TPR"/>
</dbReference>
<reference evidence="2" key="1">
    <citation type="journal article" date="2014" name="Front. Microbiol.">
        <title>High frequency of phylogenetically diverse reductive dehalogenase-homologous genes in deep subseafloor sedimentary metagenomes.</title>
        <authorList>
            <person name="Kawai M."/>
            <person name="Futagami T."/>
            <person name="Toyoda A."/>
            <person name="Takaki Y."/>
            <person name="Nishi S."/>
            <person name="Hori S."/>
            <person name="Arai W."/>
            <person name="Tsubouchi T."/>
            <person name="Morono Y."/>
            <person name="Uchiyama I."/>
            <person name="Ito T."/>
            <person name="Fujiyama A."/>
            <person name="Inagaki F."/>
            <person name="Takami H."/>
        </authorList>
    </citation>
    <scope>NUCLEOTIDE SEQUENCE</scope>
    <source>
        <strain evidence="2">Expedition CK06-06</strain>
    </source>
</reference>